<evidence type="ECO:0000313" key="1">
    <source>
        <dbReference type="EMBL" id="KAF5959207.1"/>
    </source>
</evidence>
<dbReference type="GO" id="GO:0000288">
    <property type="term" value="P:nuclear-transcribed mRNA catabolic process, deadenylation-dependent decay"/>
    <property type="evidence" value="ECO:0007669"/>
    <property type="project" value="TreeGrafter"/>
</dbReference>
<sequence length="167" mass="18861">WYRICELAGANDAACAHYVLQLQQSGLLKGDDLSDRFFRCLTELSVSHCLSSEVISSGPLQSPQQVQSLSFLAIDIYSKLVLSIIKVLAVTVRFIQKDAEERKASFNPRPYFRLFINWLMDLGSMEVFEGANFQVLTAFANAFHALQPLKLLDLVQQYTIDCQKLAH</sequence>
<dbReference type="EMBL" id="JACBKZ010000001">
    <property type="protein sequence ID" value="KAF5959207.1"/>
    <property type="molecule type" value="Genomic_DNA"/>
</dbReference>
<reference evidence="2" key="1">
    <citation type="journal article" date="2020" name="Nat. Commun.">
        <title>Genome assembly of wild tea tree DASZ reveals pedigree and selection history of tea varieties.</title>
        <authorList>
            <person name="Zhang W."/>
            <person name="Zhang Y."/>
            <person name="Qiu H."/>
            <person name="Guo Y."/>
            <person name="Wan H."/>
            <person name="Zhang X."/>
            <person name="Scossa F."/>
            <person name="Alseekh S."/>
            <person name="Zhang Q."/>
            <person name="Wang P."/>
            <person name="Xu L."/>
            <person name="Schmidt M.H."/>
            <person name="Jia X."/>
            <person name="Li D."/>
            <person name="Zhu A."/>
            <person name="Guo F."/>
            <person name="Chen W."/>
            <person name="Ni D."/>
            <person name="Usadel B."/>
            <person name="Fernie A.R."/>
            <person name="Wen W."/>
        </authorList>
    </citation>
    <scope>NUCLEOTIDE SEQUENCE [LARGE SCALE GENOMIC DNA]</scope>
    <source>
        <strain evidence="2">cv. G240</strain>
    </source>
</reference>
<dbReference type="GO" id="GO:0030015">
    <property type="term" value="C:CCR4-NOT core complex"/>
    <property type="evidence" value="ECO:0007669"/>
    <property type="project" value="InterPro"/>
</dbReference>
<accession>A0A7J7I3L6</accession>
<organism evidence="1 2">
    <name type="scientific">Camellia sinensis</name>
    <name type="common">Tea plant</name>
    <name type="synonym">Thea sinensis</name>
    <dbReference type="NCBI Taxonomy" id="4442"/>
    <lineage>
        <taxon>Eukaryota</taxon>
        <taxon>Viridiplantae</taxon>
        <taxon>Streptophyta</taxon>
        <taxon>Embryophyta</taxon>
        <taxon>Tracheophyta</taxon>
        <taxon>Spermatophyta</taxon>
        <taxon>Magnoliopsida</taxon>
        <taxon>eudicotyledons</taxon>
        <taxon>Gunneridae</taxon>
        <taxon>Pentapetalae</taxon>
        <taxon>asterids</taxon>
        <taxon>Ericales</taxon>
        <taxon>Theaceae</taxon>
        <taxon>Camellia</taxon>
    </lineage>
</organism>
<comment type="caution">
    <text evidence="1">The sequence shown here is derived from an EMBL/GenBank/DDBJ whole genome shotgun (WGS) entry which is preliminary data.</text>
</comment>
<dbReference type="InterPro" id="IPR040398">
    <property type="entry name" value="Not1"/>
</dbReference>
<reference evidence="1 2" key="2">
    <citation type="submission" date="2020-07" db="EMBL/GenBank/DDBJ databases">
        <title>Genome assembly of wild tea tree DASZ reveals pedigree and selection history of tea varieties.</title>
        <authorList>
            <person name="Zhang W."/>
        </authorList>
    </citation>
    <scope>NUCLEOTIDE SEQUENCE [LARGE SCALE GENOMIC DNA]</scope>
    <source>
        <strain evidence="2">cv. G240</strain>
        <tissue evidence="1">Leaf</tissue>
    </source>
</reference>
<dbReference type="GO" id="GO:0017148">
    <property type="term" value="P:negative regulation of translation"/>
    <property type="evidence" value="ECO:0007669"/>
    <property type="project" value="InterPro"/>
</dbReference>
<dbReference type="Proteomes" id="UP000593564">
    <property type="component" value="Unassembled WGS sequence"/>
</dbReference>
<keyword evidence="2" id="KW-1185">Reference proteome</keyword>
<feature type="non-terminal residue" evidence="1">
    <location>
        <position position="1"/>
    </location>
</feature>
<protein>
    <submittedName>
        <fullName evidence="1">Uncharacterized protein</fullName>
    </submittedName>
</protein>
<dbReference type="PANTHER" id="PTHR13162:SF8">
    <property type="entry name" value="CCR4-NOT TRANSCRIPTION COMPLEX SUBUNIT 1"/>
    <property type="match status" value="1"/>
</dbReference>
<proteinExistence type="predicted"/>
<dbReference type="GO" id="GO:0000932">
    <property type="term" value="C:P-body"/>
    <property type="evidence" value="ECO:0007669"/>
    <property type="project" value="TreeGrafter"/>
</dbReference>
<gene>
    <name evidence="1" type="ORF">HYC85_000416</name>
</gene>
<dbReference type="AlphaFoldDB" id="A0A7J7I3L6"/>
<name>A0A7J7I3L6_CAMSI</name>
<dbReference type="Gene3D" id="1.25.40.790">
    <property type="match status" value="1"/>
</dbReference>
<evidence type="ECO:0000313" key="2">
    <source>
        <dbReference type="Proteomes" id="UP000593564"/>
    </source>
</evidence>
<dbReference type="GO" id="GO:0060090">
    <property type="term" value="F:molecular adaptor activity"/>
    <property type="evidence" value="ECO:0007669"/>
    <property type="project" value="TreeGrafter"/>
</dbReference>
<dbReference type="PANTHER" id="PTHR13162">
    <property type="entry name" value="CCR4-NOT TRANSCRIPTION COMPLEX"/>
    <property type="match status" value="1"/>
</dbReference>